<evidence type="ECO:0000313" key="1">
    <source>
        <dbReference type="EMBL" id="MBC3789997.1"/>
    </source>
</evidence>
<gene>
    <name evidence="1" type="ORF">FH603_481</name>
</gene>
<proteinExistence type="predicted"/>
<reference evidence="1 2" key="1">
    <citation type="submission" date="2019-06" db="EMBL/GenBank/DDBJ databases">
        <title>Spirosoma utsteinense sp. nov. isolated from Antarctic ice-free soils.</title>
        <authorList>
            <person name="Tahon G."/>
        </authorList>
    </citation>
    <scope>NUCLEOTIDE SEQUENCE [LARGE SCALE GENOMIC DNA]</scope>
    <source>
        <strain evidence="1 2">LMG 31447</strain>
    </source>
</reference>
<comment type="caution">
    <text evidence="1">The sequence shown here is derived from an EMBL/GenBank/DDBJ whole genome shotgun (WGS) entry which is preliminary data.</text>
</comment>
<accession>A0ABR6W061</accession>
<protein>
    <recommendedName>
        <fullName evidence="3">DUF4157 domain-containing protein</fullName>
    </recommendedName>
</protein>
<name>A0ABR6W061_9BACT</name>
<dbReference type="Proteomes" id="UP000700732">
    <property type="component" value="Unassembled WGS sequence"/>
</dbReference>
<evidence type="ECO:0008006" key="3">
    <source>
        <dbReference type="Google" id="ProtNLM"/>
    </source>
</evidence>
<dbReference type="EMBL" id="VFIA01000002">
    <property type="protein sequence ID" value="MBC3789997.1"/>
    <property type="molecule type" value="Genomic_DNA"/>
</dbReference>
<evidence type="ECO:0000313" key="2">
    <source>
        <dbReference type="Proteomes" id="UP000700732"/>
    </source>
</evidence>
<keyword evidence="2" id="KW-1185">Reference proteome</keyword>
<sequence length="116" mass="14029">MATINKFIIQIPSLGPDGMALFPFILVRQPNPGLILINHERIHLRQQAELGILLFYLWYGIEYGIRWFQYRDHYAAYRHISFEREAFANDDNLTYLKTRRFWAFWKYVRGRESEKS</sequence>
<organism evidence="1 2">
    <name type="scientific">Spirosoma utsteinense</name>
    <dbReference type="NCBI Taxonomy" id="2585773"/>
    <lineage>
        <taxon>Bacteria</taxon>
        <taxon>Pseudomonadati</taxon>
        <taxon>Bacteroidota</taxon>
        <taxon>Cytophagia</taxon>
        <taxon>Cytophagales</taxon>
        <taxon>Cytophagaceae</taxon>
        <taxon>Spirosoma</taxon>
    </lineage>
</organism>